<dbReference type="GO" id="GO:0031640">
    <property type="term" value="P:killing of cells of another organism"/>
    <property type="evidence" value="ECO:0007669"/>
    <property type="project" value="UniProtKB-KW"/>
</dbReference>
<evidence type="ECO:0000256" key="4">
    <source>
        <dbReference type="ARBA" id="ARBA00022638"/>
    </source>
</evidence>
<evidence type="ECO:0000256" key="8">
    <source>
        <dbReference type="SAM" id="SignalP"/>
    </source>
</evidence>
<keyword evidence="7" id="KW-1015">Disulfide bond</keyword>
<feature type="chain" id="PRO_5035180277" description="lysozyme" evidence="8">
    <location>
        <begin position="25"/>
        <end position="174"/>
    </location>
</feature>
<feature type="disulfide bond" evidence="7">
    <location>
        <begin position="92"/>
        <end position="98"/>
    </location>
</feature>
<keyword evidence="4" id="KW-0081">Bacteriolytic enzyme</keyword>
<reference evidence="9" key="1">
    <citation type="journal article" date="2021" name="Sci. Adv.">
        <title>The American lobster genome reveals insights on longevity, neural, and immune adaptations.</title>
        <authorList>
            <person name="Polinski J.M."/>
            <person name="Zimin A.V."/>
            <person name="Clark K.F."/>
            <person name="Kohn A.B."/>
            <person name="Sadowski N."/>
            <person name="Timp W."/>
            <person name="Ptitsyn A."/>
            <person name="Khanna P."/>
            <person name="Romanova D.Y."/>
            <person name="Williams P."/>
            <person name="Greenwood S.J."/>
            <person name="Moroz L.L."/>
            <person name="Walt D.R."/>
            <person name="Bodnar A.G."/>
        </authorList>
    </citation>
    <scope>NUCLEOTIDE SEQUENCE</scope>
    <source>
        <strain evidence="9">GMGI-L3</strain>
    </source>
</reference>
<organism evidence="9 10">
    <name type="scientific">Homarus americanus</name>
    <name type="common">American lobster</name>
    <dbReference type="NCBI Taxonomy" id="6706"/>
    <lineage>
        <taxon>Eukaryota</taxon>
        <taxon>Metazoa</taxon>
        <taxon>Ecdysozoa</taxon>
        <taxon>Arthropoda</taxon>
        <taxon>Crustacea</taxon>
        <taxon>Multicrustacea</taxon>
        <taxon>Malacostraca</taxon>
        <taxon>Eumalacostraca</taxon>
        <taxon>Eucarida</taxon>
        <taxon>Decapoda</taxon>
        <taxon>Pleocyemata</taxon>
        <taxon>Astacidea</taxon>
        <taxon>Nephropoidea</taxon>
        <taxon>Nephropidae</taxon>
        <taxon>Homarus</taxon>
    </lineage>
</organism>
<evidence type="ECO:0000256" key="7">
    <source>
        <dbReference type="PIRSR" id="PIRSR608597-3"/>
    </source>
</evidence>
<evidence type="ECO:0000313" key="9">
    <source>
        <dbReference type="EMBL" id="KAG7158301.1"/>
    </source>
</evidence>
<sequence>MSLVKTALLGLTAAIMVIMVCSQAAENVVSSNCMGCLCEASTRCNASAGCTTPYPGGYFCGAFLLSWAFWADAGKPVIKNDDPEKKGAFENCAFDLPCAAKAVRQYMKKFSAGVQGVNNDCNGDGKVDCVDFAFMHMLGGFGCHDSSLLTTDFYKRFDTCWKVVQAATVGGGSS</sequence>
<evidence type="ECO:0000313" key="10">
    <source>
        <dbReference type="Proteomes" id="UP000747542"/>
    </source>
</evidence>
<evidence type="ECO:0000256" key="6">
    <source>
        <dbReference type="ARBA" id="ARBA00023295"/>
    </source>
</evidence>
<keyword evidence="10" id="KW-1185">Reference proteome</keyword>
<comment type="catalytic activity">
    <reaction evidence="1">
        <text>Hydrolysis of (1-&gt;4)-beta-linkages between N-acetylmuramic acid and N-acetyl-D-glucosamine residues in a peptidoglycan and between N-acetyl-D-glucosamine residues in chitodextrins.</text>
        <dbReference type="EC" id="3.2.1.17"/>
    </reaction>
</comment>
<dbReference type="PANTHER" id="PTHR11195">
    <property type="entry name" value="DESTABILASE-RELATED"/>
    <property type="match status" value="1"/>
</dbReference>
<dbReference type="Pfam" id="PF05497">
    <property type="entry name" value="Destabilase"/>
    <property type="match status" value="1"/>
</dbReference>
<gene>
    <name evidence="9" type="primary">lysoz-L</name>
    <name evidence="9" type="ORF">Hamer_G008949</name>
</gene>
<dbReference type="GO" id="GO:0042742">
    <property type="term" value="P:defense response to bacterium"/>
    <property type="evidence" value="ECO:0007669"/>
    <property type="project" value="UniProtKB-KW"/>
</dbReference>
<dbReference type="OrthoDB" id="6337871at2759"/>
<feature type="disulfide bond" evidence="7">
    <location>
        <begin position="38"/>
        <end position="44"/>
    </location>
</feature>
<dbReference type="FunFam" id="1.10.530.10:FF:000019">
    <property type="entry name" value="lysozyme"/>
    <property type="match status" value="1"/>
</dbReference>
<evidence type="ECO:0000256" key="2">
    <source>
        <dbReference type="ARBA" id="ARBA00012732"/>
    </source>
</evidence>
<dbReference type="AlphaFoldDB" id="A0A8J5MNS3"/>
<keyword evidence="5" id="KW-0378">Hydrolase</keyword>
<evidence type="ECO:0000256" key="1">
    <source>
        <dbReference type="ARBA" id="ARBA00000632"/>
    </source>
</evidence>
<dbReference type="Proteomes" id="UP000747542">
    <property type="component" value="Unassembled WGS sequence"/>
</dbReference>
<proteinExistence type="predicted"/>
<dbReference type="EMBL" id="JAHLQT010035566">
    <property type="protein sequence ID" value="KAG7158301.1"/>
    <property type="molecule type" value="Genomic_DNA"/>
</dbReference>
<protein>
    <recommendedName>
        <fullName evidence="2">lysozyme</fullName>
        <ecNumber evidence="2">3.2.1.17</ecNumber>
    </recommendedName>
</protein>
<accession>A0A8J5MNS3</accession>
<dbReference type="InterPro" id="IPR008597">
    <property type="entry name" value="Invert_lysozyme"/>
</dbReference>
<evidence type="ECO:0000256" key="3">
    <source>
        <dbReference type="ARBA" id="ARBA00022529"/>
    </source>
</evidence>
<keyword evidence="3" id="KW-0929">Antimicrobial</keyword>
<keyword evidence="6" id="KW-0326">Glycosidase</keyword>
<dbReference type="PANTHER" id="PTHR11195:SF22">
    <property type="entry name" value="LYSOZYME"/>
    <property type="match status" value="1"/>
</dbReference>
<dbReference type="InterPro" id="IPR018247">
    <property type="entry name" value="EF_Hand_1_Ca_BS"/>
</dbReference>
<keyword evidence="8" id="KW-0732">Signal</keyword>
<feature type="disulfide bond" evidence="7">
    <location>
        <begin position="50"/>
        <end position="60"/>
    </location>
</feature>
<dbReference type="EC" id="3.2.1.17" evidence="2"/>
<name>A0A8J5MNS3_HOMAM</name>
<feature type="disulfide bond" evidence="7">
    <location>
        <begin position="33"/>
        <end position="129"/>
    </location>
</feature>
<feature type="signal peptide" evidence="8">
    <location>
        <begin position="1"/>
        <end position="24"/>
    </location>
</feature>
<dbReference type="GO" id="GO:0003796">
    <property type="term" value="F:lysozyme activity"/>
    <property type="evidence" value="ECO:0007669"/>
    <property type="project" value="UniProtKB-EC"/>
</dbReference>
<dbReference type="PROSITE" id="PS00018">
    <property type="entry name" value="EF_HAND_1"/>
    <property type="match status" value="1"/>
</dbReference>
<dbReference type="PROSITE" id="PS51909">
    <property type="entry name" value="LYSOZYME_I"/>
    <property type="match status" value="1"/>
</dbReference>
<dbReference type="CDD" id="cd16890">
    <property type="entry name" value="lyz_i"/>
    <property type="match status" value="1"/>
</dbReference>
<evidence type="ECO:0000256" key="5">
    <source>
        <dbReference type="ARBA" id="ARBA00022801"/>
    </source>
</evidence>
<comment type="caution">
    <text evidence="9">The sequence shown here is derived from an EMBL/GenBank/DDBJ whole genome shotgun (WGS) entry which is preliminary data.</text>
</comment>